<evidence type="ECO:0000313" key="2">
    <source>
        <dbReference type="Proteomes" id="UP000818029"/>
    </source>
</evidence>
<sequence>MAETKNLHEPALTSKRKPDLTSHDHDQQTLPHKSPKLQTPDETIQTNEQKQALDPSADNDSSVPESRPQDEDPGMHSEEEDEDDDYEDDDDDDDDDAEQEENGSTTVDRKGKGILIEEENDSDDEDDDEDDSSDGENESEGESDLSDDPLAEVDLDNILPSRTRRRSVHPGLHIAKDVRNKGEADDGDDSDS</sequence>
<reference evidence="3" key="2">
    <citation type="submission" date="2025-08" db="UniProtKB">
        <authorList>
            <consortium name="RefSeq"/>
        </authorList>
    </citation>
    <scope>IDENTIFICATION</scope>
</reference>
<dbReference type="PANTHER" id="PTHR36899">
    <property type="entry name" value="OS04G0395700 PROTEIN"/>
    <property type="match status" value="1"/>
</dbReference>
<feature type="compositionally biased region" description="Basic and acidic residues" evidence="1">
    <location>
        <begin position="67"/>
        <end position="77"/>
    </location>
</feature>
<accession>A0A1U8MIJ2</accession>
<dbReference type="OMA" id="CEDQADY"/>
<dbReference type="Proteomes" id="UP000818029">
    <property type="component" value="Chromosome A07"/>
</dbReference>
<dbReference type="AlphaFoldDB" id="A0A1U8MIJ2"/>
<feature type="compositionally biased region" description="Acidic residues" evidence="1">
    <location>
        <begin position="78"/>
        <end position="101"/>
    </location>
</feature>
<feature type="compositionally biased region" description="Polar residues" evidence="1">
    <location>
        <begin position="28"/>
        <end position="50"/>
    </location>
</feature>
<feature type="region of interest" description="Disordered" evidence="1">
    <location>
        <begin position="1"/>
        <end position="192"/>
    </location>
</feature>
<gene>
    <name evidence="3" type="primary">LOC107937091</name>
</gene>
<dbReference type="PANTHER" id="PTHR36899:SF3">
    <property type="entry name" value="F13K23.8 PROTEIN"/>
    <property type="match status" value="1"/>
</dbReference>
<feature type="compositionally biased region" description="Acidic residues" evidence="1">
    <location>
        <begin position="116"/>
        <end position="155"/>
    </location>
</feature>
<dbReference type="KEGG" id="ghi:107937091"/>
<dbReference type="STRING" id="3635.A0A1U8MIJ2"/>
<feature type="compositionally biased region" description="Basic and acidic residues" evidence="1">
    <location>
        <begin position="174"/>
        <end position="184"/>
    </location>
</feature>
<name>A0A1U8MIJ2_GOSHI</name>
<dbReference type="GeneID" id="107937091"/>
<dbReference type="OrthoDB" id="696786at2759"/>
<reference evidence="2" key="1">
    <citation type="journal article" date="2020" name="Nat. Genet.">
        <title>Genomic diversifications of five Gossypium allopolyploid species and their impact on cotton improvement.</title>
        <authorList>
            <person name="Chen Z.J."/>
            <person name="Sreedasyam A."/>
            <person name="Ando A."/>
            <person name="Song Q."/>
            <person name="De Santiago L.M."/>
            <person name="Hulse-Kemp A.M."/>
            <person name="Ding M."/>
            <person name="Ye W."/>
            <person name="Kirkbride R.C."/>
            <person name="Jenkins J."/>
            <person name="Plott C."/>
            <person name="Lovell J."/>
            <person name="Lin Y.M."/>
            <person name="Vaughn R."/>
            <person name="Liu B."/>
            <person name="Simpson S."/>
            <person name="Scheffler B.E."/>
            <person name="Wen L."/>
            <person name="Saski C.A."/>
            <person name="Grover C.E."/>
            <person name="Hu G."/>
            <person name="Conover J.L."/>
            <person name="Carlson J.W."/>
            <person name="Shu S."/>
            <person name="Boston L.B."/>
            <person name="Williams M."/>
            <person name="Peterson D.G."/>
            <person name="McGee K."/>
            <person name="Jones D.C."/>
            <person name="Wendel J.F."/>
            <person name="Stelly D.M."/>
            <person name="Grimwood J."/>
            <person name="Schmutz J."/>
        </authorList>
    </citation>
    <scope>NUCLEOTIDE SEQUENCE [LARGE SCALE GENOMIC DNA]</scope>
    <source>
        <strain evidence="2">cv. TM-1</strain>
    </source>
</reference>
<feature type="compositionally biased region" description="Basic and acidic residues" evidence="1">
    <location>
        <begin position="16"/>
        <end position="27"/>
    </location>
</feature>
<evidence type="ECO:0000313" key="3">
    <source>
        <dbReference type="RefSeq" id="XP_016725398.1"/>
    </source>
</evidence>
<dbReference type="PaxDb" id="3635-A0A1U8MIJ2"/>
<proteinExistence type="predicted"/>
<keyword evidence="2" id="KW-1185">Reference proteome</keyword>
<protein>
    <submittedName>
        <fullName evidence="3">Prostatic spermine-binding protein</fullName>
    </submittedName>
</protein>
<dbReference type="RefSeq" id="XP_016725398.1">
    <property type="nucleotide sequence ID" value="XM_016869909.2"/>
</dbReference>
<evidence type="ECO:0000256" key="1">
    <source>
        <dbReference type="SAM" id="MobiDB-lite"/>
    </source>
</evidence>
<organism evidence="2 3">
    <name type="scientific">Gossypium hirsutum</name>
    <name type="common">Upland cotton</name>
    <name type="synonym">Gossypium mexicanum</name>
    <dbReference type="NCBI Taxonomy" id="3635"/>
    <lineage>
        <taxon>Eukaryota</taxon>
        <taxon>Viridiplantae</taxon>
        <taxon>Streptophyta</taxon>
        <taxon>Embryophyta</taxon>
        <taxon>Tracheophyta</taxon>
        <taxon>Spermatophyta</taxon>
        <taxon>Magnoliopsida</taxon>
        <taxon>eudicotyledons</taxon>
        <taxon>Gunneridae</taxon>
        <taxon>Pentapetalae</taxon>
        <taxon>rosids</taxon>
        <taxon>malvids</taxon>
        <taxon>Malvales</taxon>
        <taxon>Malvaceae</taxon>
        <taxon>Malvoideae</taxon>
        <taxon>Gossypium</taxon>
    </lineage>
</organism>